<name>R9GWT2_9SPHI</name>
<protein>
    <submittedName>
        <fullName evidence="2">Aminopeptidase N-like protein</fullName>
    </submittedName>
</protein>
<reference evidence="2 3" key="1">
    <citation type="journal article" date="2013" name="Genome Announc.">
        <title>Draft Genome Sequence of Arcticibacter svalbardensis Strain MN12-7T, a Member of the Family Sphingobacteriaceae Isolated from an Arctic Soil Sample.</title>
        <authorList>
            <person name="Shivaji S."/>
            <person name="Ara S."/>
            <person name="Prasad S."/>
            <person name="Manasa B.P."/>
            <person name="Begum Z."/>
            <person name="Singh A."/>
            <person name="Kumar Pinnaka A."/>
        </authorList>
    </citation>
    <scope>NUCLEOTIDE SEQUENCE [LARGE SCALE GENOMIC DNA]</scope>
    <source>
        <strain evidence="2 3">MN12-7</strain>
    </source>
</reference>
<dbReference type="PATRIC" id="fig|1150600.3.peg.591"/>
<dbReference type="Gene3D" id="1.10.390.10">
    <property type="entry name" value="Neutral Protease Domain 2"/>
    <property type="match status" value="1"/>
</dbReference>
<keyword evidence="2" id="KW-0378">Hydrolase</keyword>
<dbReference type="GO" id="GO:0004177">
    <property type="term" value="F:aminopeptidase activity"/>
    <property type="evidence" value="ECO:0007669"/>
    <property type="project" value="UniProtKB-KW"/>
</dbReference>
<dbReference type="Proteomes" id="UP000014174">
    <property type="component" value="Unassembled WGS sequence"/>
</dbReference>
<keyword evidence="3" id="KW-1185">Reference proteome</keyword>
<gene>
    <name evidence="2" type="ORF">ADIARSV_0601</name>
</gene>
<sequence length="618" mass="69819">MCVFISICSFSLEAQSLNETRDIKDAYTKNTRSRDGQPGVKYWQNTATYAISISADPPSRLIKGTETISYTNNSPDTLNKLVIKLILNQHKPGAARYGGSGMDYQTDGIVIDRFSIDGTDGLWDNTNNTTLVDVLLKKSVLPGAHINLEFDWHYDVSKQAGREGMIDSTTFYLGYFYPRVAVYDDYLGWDKTEFTGGQEFYNDFNQYSLKVSVPANYVVWATGVLKNPEQVLQSAIIKKLKIAATADSTISIANKEELLQHKVTLQAERNIWHFEASNVSDIALGLSDHYLWDASSAVVDNKTGRRAEMQAAYSDTAKAFRSIVHDGSYALNWYSHNFPGLPYPYPKMTAFEGNADMEFPMLVNDSSIDGPEGRRVTDHEIAHSWFPFYMGVNESRYAFMDEGWATTLELLIGRSFSDPKAVDKTYRQGRVSHWATDKLAVSQIPIITPSSELKDGYRHNAYGKPSLAYLALKDLLGDDVFKKSLHVYMDRWNGKHPIPWDFFYTFNNVTGKSLNWFWNNWFFSSNYIDLSISSVQKNANGYAVSIANIGGFAIPFDVYLEFADGSNQVIHQTPQIWFANEKKAGLAIKTNKKLKSLRIDGNLFMDSDLRNNSWTTNP</sequence>
<dbReference type="InterPro" id="IPR014782">
    <property type="entry name" value="Peptidase_M1_dom"/>
</dbReference>
<dbReference type="InterPro" id="IPR027268">
    <property type="entry name" value="Peptidase_M4/M1_CTD_sf"/>
</dbReference>
<dbReference type="GO" id="GO:0008270">
    <property type="term" value="F:zinc ion binding"/>
    <property type="evidence" value="ECO:0007669"/>
    <property type="project" value="InterPro"/>
</dbReference>
<comment type="caution">
    <text evidence="2">The sequence shown here is derived from an EMBL/GenBank/DDBJ whole genome shotgun (WGS) entry which is preliminary data.</text>
</comment>
<dbReference type="STRING" id="1150600.ADIARSV_0601"/>
<dbReference type="CDD" id="cd09604">
    <property type="entry name" value="M1_APN_like"/>
    <property type="match status" value="1"/>
</dbReference>
<dbReference type="eggNOG" id="COG0308">
    <property type="taxonomic scope" value="Bacteria"/>
</dbReference>
<evidence type="ECO:0000313" key="3">
    <source>
        <dbReference type="Proteomes" id="UP000014174"/>
    </source>
</evidence>
<organism evidence="2 3">
    <name type="scientific">Arcticibacter svalbardensis MN12-7</name>
    <dbReference type="NCBI Taxonomy" id="1150600"/>
    <lineage>
        <taxon>Bacteria</taxon>
        <taxon>Pseudomonadati</taxon>
        <taxon>Bacteroidota</taxon>
        <taxon>Sphingobacteriia</taxon>
        <taxon>Sphingobacteriales</taxon>
        <taxon>Sphingobacteriaceae</taxon>
        <taxon>Arcticibacter</taxon>
    </lineage>
</organism>
<dbReference type="EMBL" id="AQPN01000022">
    <property type="protein sequence ID" value="EOR96196.1"/>
    <property type="molecule type" value="Genomic_DNA"/>
</dbReference>
<keyword evidence="2" id="KW-0031">Aminopeptidase</keyword>
<evidence type="ECO:0000313" key="2">
    <source>
        <dbReference type="EMBL" id="EOR96196.1"/>
    </source>
</evidence>
<proteinExistence type="predicted"/>
<dbReference type="SUPFAM" id="SSF55486">
    <property type="entry name" value="Metalloproteases ('zincins'), catalytic domain"/>
    <property type="match status" value="1"/>
</dbReference>
<feature type="domain" description="Peptidase M1 membrane alanine aminopeptidase" evidence="1">
    <location>
        <begin position="374"/>
        <end position="521"/>
    </location>
</feature>
<keyword evidence="2" id="KW-0645">Protease</keyword>
<evidence type="ECO:0000259" key="1">
    <source>
        <dbReference type="Pfam" id="PF01433"/>
    </source>
</evidence>
<dbReference type="Pfam" id="PF01433">
    <property type="entry name" value="Peptidase_M1"/>
    <property type="match status" value="1"/>
</dbReference>
<accession>R9GWT2</accession>
<dbReference type="GO" id="GO:0008237">
    <property type="term" value="F:metallopeptidase activity"/>
    <property type="evidence" value="ECO:0007669"/>
    <property type="project" value="InterPro"/>
</dbReference>
<dbReference type="AlphaFoldDB" id="R9GWT2"/>